<organism evidence="2 3">
    <name type="scientific">Noviherbaspirillum pedocola</name>
    <dbReference type="NCBI Taxonomy" id="2801341"/>
    <lineage>
        <taxon>Bacteria</taxon>
        <taxon>Pseudomonadati</taxon>
        <taxon>Pseudomonadota</taxon>
        <taxon>Betaproteobacteria</taxon>
        <taxon>Burkholderiales</taxon>
        <taxon>Oxalobacteraceae</taxon>
        <taxon>Noviherbaspirillum</taxon>
    </lineage>
</organism>
<evidence type="ECO:0008006" key="4">
    <source>
        <dbReference type="Google" id="ProtNLM"/>
    </source>
</evidence>
<sequence length="209" mass="21230">MRFIRAVAACGCLCLATFGSAHAALVANGDFETGNLSGFAISAAGGGFVGVDAESPHTGTYGAFFAGVDPNAPDTITQTIATVPGNSYLVSFFLQSEAASAPDNAFSAQFAGATLLTLSNDAGFDYRQFSQTVVAASPQSLLSFTGYNAPTAFDLDDISIVDVTPAAVSPSPLQPLPEPGSAALLLSGALALLRRRGAKIQSQEPSESA</sequence>
<comment type="caution">
    <text evidence="2">The sequence shown here is derived from an EMBL/GenBank/DDBJ whole genome shotgun (WGS) entry which is preliminary data.</text>
</comment>
<evidence type="ECO:0000313" key="3">
    <source>
        <dbReference type="Proteomes" id="UP000622890"/>
    </source>
</evidence>
<dbReference type="AlphaFoldDB" id="A0A934T470"/>
<feature type="chain" id="PRO_5037152622" description="PEP-CTERM protein-sorting domain-containing protein" evidence="1">
    <location>
        <begin position="24"/>
        <end position="209"/>
    </location>
</feature>
<dbReference type="Gene3D" id="2.60.120.260">
    <property type="entry name" value="Galactose-binding domain-like"/>
    <property type="match status" value="1"/>
</dbReference>
<evidence type="ECO:0000256" key="1">
    <source>
        <dbReference type="SAM" id="SignalP"/>
    </source>
</evidence>
<protein>
    <recommendedName>
        <fullName evidence="4">PEP-CTERM protein-sorting domain-containing protein</fullName>
    </recommendedName>
</protein>
<name>A0A934T470_9BURK</name>
<feature type="signal peptide" evidence="1">
    <location>
        <begin position="1"/>
        <end position="23"/>
    </location>
</feature>
<dbReference type="RefSeq" id="WP_200598189.1">
    <property type="nucleotide sequence ID" value="NZ_JAEPBG010000027.1"/>
</dbReference>
<gene>
    <name evidence="2" type="ORF">JJB74_29760</name>
</gene>
<keyword evidence="3" id="KW-1185">Reference proteome</keyword>
<dbReference type="Proteomes" id="UP000622890">
    <property type="component" value="Unassembled WGS sequence"/>
</dbReference>
<proteinExistence type="predicted"/>
<dbReference type="EMBL" id="JAEPBG010000027">
    <property type="protein sequence ID" value="MBK4738818.1"/>
    <property type="molecule type" value="Genomic_DNA"/>
</dbReference>
<evidence type="ECO:0000313" key="2">
    <source>
        <dbReference type="EMBL" id="MBK4738818.1"/>
    </source>
</evidence>
<reference evidence="2" key="1">
    <citation type="submission" date="2021-01" db="EMBL/GenBank/DDBJ databases">
        <title>Genome sequence of strain Noviherbaspirillum sp. DKR-6.</title>
        <authorList>
            <person name="Chaudhary D.K."/>
        </authorList>
    </citation>
    <scope>NUCLEOTIDE SEQUENCE</scope>
    <source>
        <strain evidence="2">DKR-6</strain>
    </source>
</reference>
<keyword evidence="1" id="KW-0732">Signal</keyword>
<accession>A0A934T470</accession>